<gene>
    <name evidence="1" type="ORF">PENNAL_c0031G10361</name>
</gene>
<dbReference type="AlphaFoldDB" id="A0A1V6Y8E1"/>
<evidence type="ECO:0000313" key="1">
    <source>
        <dbReference type="EMBL" id="OQE83696.1"/>
    </source>
</evidence>
<evidence type="ECO:0000313" key="2">
    <source>
        <dbReference type="Proteomes" id="UP000191691"/>
    </source>
</evidence>
<organism evidence="1 2">
    <name type="scientific">Penicillium nalgiovense</name>
    <dbReference type="NCBI Taxonomy" id="60175"/>
    <lineage>
        <taxon>Eukaryota</taxon>
        <taxon>Fungi</taxon>
        <taxon>Dikarya</taxon>
        <taxon>Ascomycota</taxon>
        <taxon>Pezizomycotina</taxon>
        <taxon>Eurotiomycetes</taxon>
        <taxon>Eurotiomycetidae</taxon>
        <taxon>Eurotiales</taxon>
        <taxon>Aspergillaceae</taxon>
        <taxon>Penicillium</taxon>
    </lineage>
</organism>
<reference evidence="2" key="1">
    <citation type="journal article" date="2017" name="Nat. Microbiol.">
        <title>Global analysis of biosynthetic gene clusters reveals vast potential of secondary metabolite production in Penicillium species.</title>
        <authorList>
            <person name="Nielsen J.C."/>
            <person name="Grijseels S."/>
            <person name="Prigent S."/>
            <person name="Ji B."/>
            <person name="Dainat J."/>
            <person name="Nielsen K.F."/>
            <person name="Frisvad J.C."/>
            <person name="Workman M."/>
            <person name="Nielsen J."/>
        </authorList>
    </citation>
    <scope>NUCLEOTIDE SEQUENCE [LARGE SCALE GENOMIC DNA]</scope>
    <source>
        <strain evidence="2">IBT 13039</strain>
    </source>
</reference>
<dbReference type="OMA" id="TMNMNGF"/>
<dbReference type="EMBL" id="MOOB01000031">
    <property type="protein sequence ID" value="OQE83696.1"/>
    <property type="molecule type" value="Genomic_DNA"/>
</dbReference>
<sequence>MVAGYKTSRKITTLGGILLCPLITAGRFVAVSYLKNRDSTGDLYFLVDPEFAGDKDIEGALRDVVLDVAERLSYNDEWGITLFKGENLEDLAAPIEWALERKLRRIHAANRDRKAELDIADAIAFLNILKMRNNGPLDLESIRMMNMNGFDVIPDYKTLQQVADANRHKYNEEIFR</sequence>
<accession>A0A1V6Y8E1</accession>
<dbReference type="STRING" id="60175.A0A1V6Y8E1"/>
<name>A0A1V6Y8E1_PENNA</name>
<protein>
    <submittedName>
        <fullName evidence="1">Uncharacterized protein</fullName>
    </submittedName>
</protein>
<keyword evidence="2" id="KW-1185">Reference proteome</keyword>
<comment type="caution">
    <text evidence="1">The sequence shown here is derived from an EMBL/GenBank/DDBJ whole genome shotgun (WGS) entry which is preliminary data.</text>
</comment>
<dbReference type="Proteomes" id="UP000191691">
    <property type="component" value="Unassembled WGS sequence"/>
</dbReference>
<proteinExistence type="predicted"/>